<dbReference type="PATRIC" id="fig|1447256.3.peg.1820"/>
<comment type="function">
    <text evidence="13">Catalyzes the condensation reaction of fatty acid synthesis by the addition to an acyl acceptor of two carbons from malonyl-ACP. Catalyzes the first condensation reaction which initiates fatty acid synthesis and may therefore play a role in governing the total rate of fatty acid production. Possesses both acetoacetyl-ACP synthase and acetyl transacylase activities. Its substrate specificity determines the biosynthesis of branched-chain and/or straight-chain of fatty acids.</text>
</comment>
<feature type="active site" evidence="13">
    <location>
        <position position="114"/>
    </location>
</feature>
<evidence type="ECO:0000313" key="17">
    <source>
        <dbReference type="Proteomes" id="UP000035514"/>
    </source>
</evidence>
<comment type="subunit">
    <text evidence="13">Homodimer.</text>
</comment>
<keyword evidence="11 13" id="KW-0012">Acyltransferase</keyword>
<dbReference type="NCBIfam" id="TIGR00747">
    <property type="entry name" value="fabH"/>
    <property type="match status" value="1"/>
</dbReference>
<dbReference type="AlphaFoldDB" id="A0A0G9JXC5"/>
<evidence type="ECO:0000259" key="14">
    <source>
        <dbReference type="Pfam" id="PF08541"/>
    </source>
</evidence>
<organism evidence="16 17">
    <name type="scientific">Aliarcobacter butzleri L348</name>
    <dbReference type="NCBI Taxonomy" id="1447256"/>
    <lineage>
        <taxon>Bacteria</taxon>
        <taxon>Pseudomonadati</taxon>
        <taxon>Campylobacterota</taxon>
        <taxon>Epsilonproteobacteria</taxon>
        <taxon>Campylobacterales</taxon>
        <taxon>Arcobacteraceae</taxon>
        <taxon>Aliarcobacter</taxon>
    </lineage>
</organism>
<dbReference type="Proteomes" id="UP000035514">
    <property type="component" value="Unassembled WGS sequence"/>
</dbReference>
<proteinExistence type="inferred from homology"/>
<comment type="subcellular location">
    <subcellularLocation>
        <location evidence="13">Cytoplasm</location>
    </subcellularLocation>
</comment>
<dbReference type="PANTHER" id="PTHR34069:SF2">
    <property type="entry name" value="BETA-KETOACYL-[ACYL-CARRIER-PROTEIN] SYNTHASE III"/>
    <property type="match status" value="1"/>
</dbReference>
<comment type="caution">
    <text evidence="16">The sequence shown here is derived from an EMBL/GenBank/DDBJ whole genome shotgun (WGS) entry which is preliminary data.</text>
</comment>
<reference evidence="16 17" key="1">
    <citation type="submission" date="2014-01" db="EMBL/GenBank/DDBJ databases">
        <title>Development of a Comparative Genomic Fingerprinting Assay for High Resolution Genotyping of Arcobacter butzleri.</title>
        <authorList>
            <person name="Webb A.L."/>
            <person name="Inglis G.D."/>
            <person name="Kruczkiewicz P."/>
            <person name="Selinger L.B."/>
            <person name="Taboada E.N."/>
        </authorList>
    </citation>
    <scope>NUCLEOTIDE SEQUENCE [LARGE SCALE GENOMIC DNA]</scope>
    <source>
        <strain evidence="16 17">L348</strain>
    </source>
</reference>
<keyword evidence="4 13" id="KW-0963">Cytoplasm</keyword>
<dbReference type="InterPro" id="IPR013751">
    <property type="entry name" value="ACP_syn_III_N"/>
</dbReference>
<accession>A0A0G9JXC5</accession>
<dbReference type="InterPro" id="IPR016039">
    <property type="entry name" value="Thiolase-like"/>
</dbReference>
<evidence type="ECO:0000256" key="5">
    <source>
        <dbReference type="ARBA" id="ARBA00022516"/>
    </source>
</evidence>
<feature type="domain" description="Beta-ketoacyl-[acyl-carrier-protein] synthase III C-terminal" evidence="14">
    <location>
        <begin position="239"/>
        <end position="327"/>
    </location>
</feature>
<gene>
    <name evidence="13" type="primary">fabH</name>
    <name evidence="16" type="ORF">AA20_09315</name>
</gene>
<evidence type="ECO:0000256" key="13">
    <source>
        <dbReference type="HAMAP-Rule" id="MF_01815"/>
    </source>
</evidence>
<feature type="region of interest" description="ACP-binding" evidence="13">
    <location>
        <begin position="256"/>
        <end position="260"/>
    </location>
</feature>
<keyword evidence="10 13" id="KW-0511">Multifunctional enzyme</keyword>
<dbReference type="Pfam" id="PF08545">
    <property type="entry name" value="ACP_syn_III"/>
    <property type="match status" value="1"/>
</dbReference>
<evidence type="ECO:0000259" key="15">
    <source>
        <dbReference type="Pfam" id="PF08545"/>
    </source>
</evidence>
<feature type="active site" evidence="13">
    <location>
        <position position="255"/>
    </location>
</feature>
<keyword evidence="7 13" id="KW-0276">Fatty acid metabolism</keyword>
<dbReference type="SUPFAM" id="SSF53901">
    <property type="entry name" value="Thiolase-like"/>
    <property type="match status" value="1"/>
</dbReference>
<evidence type="ECO:0000256" key="11">
    <source>
        <dbReference type="ARBA" id="ARBA00023315"/>
    </source>
</evidence>
<evidence type="ECO:0000256" key="2">
    <source>
        <dbReference type="ARBA" id="ARBA00008642"/>
    </source>
</evidence>
<dbReference type="UniPathway" id="UPA00094"/>
<evidence type="ECO:0000256" key="9">
    <source>
        <dbReference type="ARBA" id="ARBA00023160"/>
    </source>
</evidence>
<dbReference type="CDD" id="cd00830">
    <property type="entry name" value="KAS_III"/>
    <property type="match status" value="1"/>
</dbReference>
<evidence type="ECO:0000256" key="6">
    <source>
        <dbReference type="ARBA" id="ARBA00022679"/>
    </source>
</evidence>
<keyword evidence="9 13" id="KW-0275">Fatty acid biosynthesis</keyword>
<keyword evidence="8 13" id="KW-0443">Lipid metabolism</keyword>
<comment type="pathway">
    <text evidence="1 13">Lipid metabolism; fatty acid biosynthesis.</text>
</comment>
<protein>
    <recommendedName>
        <fullName evidence="3 13">Beta-ketoacyl-[acyl-carrier-protein] synthase III</fullName>
        <shortName evidence="13">Beta-ketoacyl-ACP synthase III</shortName>
        <shortName evidence="13">KAS III</shortName>
        <ecNumber evidence="3 13">2.3.1.180</ecNumber>
    </recommendedName>
    <alternativeName>
        <fullName evidence="13">3-oxoacyl-[acyl-carrier-protein] synthase 3</fullName>
    </alternativeName>
    <alternativeName>
        <fullName evidence="13">3-oxoacyl-[acyl-carrier-protein] synthase III</fullName>
    </alternativeName>
</protein>
<dbReference type="EMBL" id="JAIQ01000131">
    <property type="protein sequence ID" value="KLD98229.1"/>
    <property type="molecule type" value="Genomic_DNA"/>
</dbReference>
<keyword evidence="6 13" id="KW-0808">Transferase</keyword>
<dbReference type="GO" id="GO:0033818">
    <property type="term" value="F:beta-ketoacyl-acyl-carrier-protein synthase III activity"/>
    <property type="evidence" value="ECO:0007669"/>
    <property type="project" value="UniProtKB-UniRule"/>
</dbReference>
<comment type="similarity">
    <text evidence="2 13">Belongs to the thiolase-like superfamily. FabH family.</text>
</comment>
<dbReference type="GO" id="GO:0044550">
    <property type="term" value="P:secondary metabolite biosynthetic process"/>
    <property type="evidence" value="ECO:0007669"/>
    <property type="project" value="TreeGrafter"/>
</dbReference>
<comment type="catalytic activity">
    <reaction evidence="12">
        <text>malonyl-[ACP] + acetyl-CoA + H(+) = 3-oxobutanoyl-[ACP] + CO2 + CoA</text>
        <dbReference type="Rhea" id="RHEA:12080"/>
        <dbReference type="Rhea" id="RHEA-COMP:9623"/>
        <dbReference type="Rhea" id="RHEA-COMP:9625"/>
        <dbReference type="ChEBI" id="CHEBI:15378"/>
        <dbReference type="ChEBI" id="CHEBI:16526"/>
        <dbReference type="ChEBI" id="CHEBI:57287"/>
        <dbReference type="ChEBI" id="CHEBI:57288"/>
        <dbReference type="ChEBI" id="CHEBI:78449"/>
        <dbReference type="ChEBI" id="CHEBI:78450"/>
        <dbReference type="EC" id="2.3.1.180"/>
    </reaction>
    <physiologicalReaction direction="left-to-right" evidence="12">
        <dbReference type="Rhea" id="RHEA:12081"/>
    </physiologicalReaction>
</comment>
<sequence length="333" mass="35898">MIYAAFRSIGAYIPPKIMSNADFEKIIDTSDEWITKRTGIKERRIANEGEASSDLGARAGELAIERAGISKEEIDLVICATVTPDFLCMPSTACLIAAKLGLPNVMAFDVSAACTGFVYALNVAKAFIESGMKKNVLIVGAEKYSAILDYTDRTTCFLFGDGAGAAIISATNDKSESIIDINCSSDGNYEDLIKTPGGGSKNPCSQEVLENKMACIKMKGNETFKLAVKTLTSDVKTMLEKHNLTNEDINHFIPHQANYRIIKAVGEALDLSDEKTVVTVDKYGNTSAASIPMAMNYAFEQGKIKAGDTILFDAFGGGLTWGSALFKFAPIKR</sequence>
<dbReference type="GO" id="GO:0005737">
    <property type="term" value="C:cytoplasm"/>
    <property type="evidence" value="ECO:0007669"/>
    <property type="project" value="UniProtKB-SubCell"/>
</dbReference>
<dbReference type="NCBIfam" id="NF006829">
    <property type="entry name" value="PRK09352.1"/>
    <property type="match status" value="1"/>
</dbReference>
<evidence type="ECO:0000256" key="1">
    <source>
        <dbReference type="ARBA" id="ARBA00005194"/>
    </source>
</evidence>
<feature type="domain" description="Beta-ketoacyl-[acyl-carrier-protein] synthase III N-terminal" evidence="15">
    <location>
        <begin position="108"/>
        <end position="187"/>
    </location>
</feature>
<dbReference type="InterPro" id="IPR004655">
    <property type="entry name" value="FabH"/>
</dbReference>
<dbReference type="InterPro" id="IPR013747">
    <property type="entry name" value="ACP_syn_III_C"/>
</dbReference>
<dbReference type="PANTHER" id="PTHR34069">
    <property type="entry name" value="3-OXOACYL-[ACYL-CARRIER-PROTEIN] SYNTHASE 3"/>
    <property type="match status" value="1"/>
</dbReference>
<dbReference type="GO" id="GO:0004315">
    <property type="term" value="F:3-oxoacyl-[acyl-carrier-protein] synthase activity"/>
    <property type="evidence" value="ECO:0007669"/>
    <property type="project" value="InterPro"/>
</dbReference>
<keyword evidence="5 13" id="KW-0444">Lipid biosynthesis</keyword>
<dbReference type="HAMAP" id="MF_01815">
    <property type="entry name" value="FabH"/>
    <property type="match status" value="1"/>
</dbReference>
<dbReference type="GO" id="GO:0006633">
    <property type="term" value="P:fatty acid biosynthetic process"/>
    <property type="evidence" value="ECO:0007669"/>
    <property type="project" value="UniProtKB-UniRule"/>
</dbReference>
<evidence type="ECO:0000313" key="16">
    <source>
        <dbReference type="EMBL" id="KLD98229.1"/>
    </source>
</evidence>
<evidence type="ECO:0000256" key="4">
    <source>
        <dbReference type="ARBA" id="ARBA00022490"/>
    </source>
</evidence>
<name>A0A0G9JXC5_9BACT</name>
<evidence type="ECO:0000256" key="10">
    <source>
        <dbReference type="ARBA" id="ARBA00023268"/>
    </source>
</evidence>
<feature type="active site" evidence="13">
    <location>
        <position position="285"/>
    </location>
</feature>
<evidence type="ECO:0000256" key="12">
    <source>
        <dbReference type="ARBA" id="ARBA00051096"/>
    </source>
</evidence>
<dbReference type="Pfam" id="PF08541">
    <property type="entry name" value="ACP_syn_III_C"/>
    <property type="match status" value="1"/>
</dbReference>
<dbReference type="FunFam" id="3.40.47.10:FF:000004">
    <property type="entry name" value="3-oxoacyl-[acyl-carrier-protein] synthase 3"/>
    <property type="match status" value="1"/>
</dbReference>
<dbReference type="EC" id="2.3.1.180" evidence="3 13"/>
<evidence type="ECO:0000256" key="7">
    <source>
        <dbReference type="ARBA" id="ARBA00022832"/>
    </source>
</evidence>
<dbReference type="RefSeq" id="WP_020847304.1">
    <property type="nucleotide sequence ID" value="NZ_JAIQ01000131.1"/>
</dbReference>
<evidence type="ECO:0000256" key="3">
    <source>
        <dbReference type="ARBA" id="ARBA00012333"/>
    </source>
</evidence>
<dbReference type="Gene3D" id="3.40.47.10">
    <property type="match status" value="1"/>
</dbReference>
<evidence type="ECO:0000256" key="8">
    <source>
        <dbReference type="ARBA" id="ARBA00023098"/>
    </source>
</evidence>
<comment type="domain">
    <text evidence="13">The last Arg residue of the ACP-binding site is essential for the weak association between ACP/AcpP and FabH.</text>
</comment>